<evidence type="ECO:0000313" key="3">
    <source>
        <dbReference type="Proteomes" id="UP000286974"/>
    </source>
</evidence>
<reference evidence="2 3" key="1">
    <citation type="submission" date="2017-11" db="EMBL/GenBank/DDBJ databases">
        <title>Draft Genome Sequence of Lactobacillus curieae NBRC 111893 isolated from Koso, a Japanese sugar-Vegetable Fermented Beverage.</title>
        <authorList>
            <person name="Chiou T.Y."/>
            <person name="Oshima K."/>
            <person name="Suda W."/>
            <person name="Hattori M."/>
            <person name="Takahashi T."/>
        </authorList>
    </citation>
    <scope>NUCLEOTIDE SEQUENCE [LARGE SCALE GENOMIC DNA]</scope>
    <source>
        <strain evidence="2 3">NBRC111893</strain>
    </source>
</reference>
<feature type="compositionally biased region" description="Basic and acidic residues" evidence="1">
    <location>
        <begin position="47"/>
        <end position="62"/>
    </location>
</feature>
<feature type="region of interest" description="Disordered" evidence="1">
    <location>
        <begin position="29"/>
        <end position="62"/>
    </location>
</feature>
<sequence length="70" mass="7954">MFDDQPSVQFVNGLSSIPSREAVNKFHKLIMDRTEQPDTESETSSETTEKPEEKSASILEEKLKILRGEN</sequence>
<organism evidence="2 3">
    <name type="scientific">Lentilactobacillus kosonis</name>
    <dbReference type="NCBI Taxonomy" id="2810561"/>
    <lineage>
        <taxon>Bacteria</taxon>
        <taxon>Bacillati</taxon>
        <taxon>Bacillota</taxon>
        <taxon>Bacilli</taxon>
        <taxon>Lactobacillales</taxon>
        <taxon>Lactobacillaceae</taxon>
        <taxon>Lentilactobacillus</taxon>
    </lineage>
</organism>
<dbReference type="Proteomes" id="UP000286974">
    <property type="component" value="Unassembled WGS sequence"/>
</dbReference>
<dbReference type="EMBL" id="BEXA01000009">
    <property type="protein sequence ID" value="GAY74345.1"/>
    <property type="molecule type" value="Genomic_DNA"/>
</dbReference>
<gene>
    <name evidence="2" type="ORF">NBRC111893_2491</name>
</gene>
<dbReference type="RefSeq" id="WP_225417745.1">
    <property type="nucleotide sequence ID" value="NZ_BEXA01000009.1"/>
</dbReference>
<name>A0A401FPM8_9LACO</name>
<keyword evidence="3" id="KW-1185">Reference proteome</keyword>
<dbReference type="AlphaFoldDB" id="A0A401FPM8"/>
<protein>
    <submittedName>
        <fullName evidence="2">Uncharacterized protein</fullName>
    </submittedName>
</protein>
<evidence type="ECO:0000256" key="1">
    <source>
        <dbReference type="SAM" id="MobiDB-lite"/>
    </source>
</evidence>
<evidence type="ECO:0000313" key="2">
    <source>
        <dbReference type="EMBL" id="GAY74345.1"/>
    </source>
</evidence>
<accession>A0A401FPM8</accession>
<proteinExistence type="predicted"/>
<comment type="caution">
    <text evidence="2">The sequence shown here is derived from an EMBL/GenBank/DDBJ whole genome shotgun (WGS) entry which is preliminary data.</text>
</comment>